<protein>
    <recommendedName>
        <fullName evidence="3">Lipoprotein</fullName>
    </recommendedName>
</protein>
<evidence type="ECO:0000313" key="2">
    <source>
        <dbReference type="Proteomes" id="UP000254258"/>
    </source>
</evidence>
<dbReference type="RefSeq" id="WP_115496509.1">
    <property type="nucleotide sequence ID" value="NZ_QRBE01000010.1"/>
</dbReference>
<reference evidence="1 2" key="1">
    <citation type="submission" date="2018-07" db="EMBL/GenBank/DDBJ databases">
        <title>Dyella monticola sp. nov. and Dyella psychrodurans sp. nov. isolated from monsoon evergreen broad-leaved forest soil of Dinghu Mountain, China.</title>
        <authorList>
            <person name="Gao Z."/>
            <person name="Qiu L."/>
        </authorList>
    </citation>
    <scope>NUCLEOTIDE SEQUENCE [LARGE SCALE GENOMIC DNA]</scope>
    <source>
        <strain evidence="1 2">4G-K06</strain>
    </source>
</reference>
<accession>A0A370WV39</accession>
<evidence type="ECO:0000313" key="1">
    <source>
        <dbReference type="EMBL" id="RDS79877.1"/>
    </source>
</evidence>
<gene>
    <name evidence="1" type="ORF">DWU98_15655</name>
</gene>
<evidence type="ECO:0008006" key="3">
    <source>
        <dbReference type="Google" id="ProtNLM"/>
    </source>
</evidence>
<proteinExistence type="predicted"/>
<keyword evidence="2" id="KW-1185">Reference proteome</keyword>
<sequence length="146" mass="16486">MLKMLIRLAGTSTVVLLCACASPPLKPKGSNEVMKRVCIHTNPDVRVDDFVAVMQDGFKRHGVASHVYDTPPDTCNFIVDYTAERSWDHHPPYLSHAEIRITEHGQLIASAVYKVNPFMFPRIDQWSGTKAKIDPLMDQLFVGFHH</sequence>
<comment type="caution">
    <text evidence="1">The sequence shown here is derived from an EMBL/GenBank/DDBJ whole genome shotgun (WGS) entry which is preliminary data.</text>
</comment>
<dbReference type="NCBIfam" id="NF040519">
    <property type="entry name" value="Sbal_3080_fam"/>
    <property type="match status" value="1"/>
</dbReference>
<dbReference type="PROSITE" id="PS51257">
    <property type="entry name" value="PROKAR_LIPOPROTEIN"/>
    <property type="match status" value="1"/>
</dbReference>
<dbReference type="Proteomes" id="UP000254258">
    <property type="component" value="Unassembled WGS sequence"/>
</dbReference>
<dbReference type="AlphaFoldDB" id="A0A370WV39"/>
<dbReference type="EMBL" id="QRBE01000010">
    <property type="protein sequence ID" value="RDS79877.1"/>
    <property type="molecule type" value="Genomic_DNA"/>
</dbReference>
<name>A0A370WV39_9GAMM</name>
<dbReference type="OrthoDB" id="6708210at2"/>
<organism evidence="1 2">
    <name type="scientific">Dyella monticola</name>
    <dbReference type="NCBI Taxonomy" id="1927958"/>
    <lineage>
        <taxon>Bacteria</taxon>
        <taxon>Pseudomonadati</taxon>
        <taxon>Pseudomonadota</taxon>
        <taxon>Gammaproteobacteria</taxon>
        <taxon>Lysobacterales</taxon>
        <taxon>Rhodanobacteraceae</taxon>
        <taxon>Dyella</taxon>
    </lineage>
</organism>